<evidence type="ECO:0000313" key="2">
    <source>
        <dbReference type="EMBL" id="KAF4469611.1"/>
    </source>
</evidence>
<reference evidence="2 3" key="1">
    <citation type="submission" date="2020-01" db="EMBL/GenBank/DDBJ databases">
        <title>Identification and distribution of gene clusters putatively required for synthesis of sphingolipid metabolism inhibitors in phylogenetically diverse species of the filamentous fungus Fusarium.</title>
        <authorList>
            <person name="Kim H.-S."/>
            <person name="Busman M."/>
            <person name="Brown D.W."/>
            <person name="Divon H."/>
            <person name="Uhlig S."/>
            <person name="Proctor R.H."/>
        </authorList>
    </citation>
    <scope>NUCLEOTIDE SEQUENCE [LARGE SCALE GENOMIC DNA]</scope>
    <source>
        <strain evidence="2 3">NRRL 20459</strain>
    </source>
</reference>
<comment type="caution">
    <text evidence="2">The sequence shown here is derived from an EMBL/GenBank/DDBJ whole genome shotgun (WGS) entry which is preliminary data.</text>
</comment>
<gene>
    <name evidence="2" type="ORF">FALBO_3478</name>
</gene>
<name>A0A8H4LIX9_9HYPO</name>
<keyword evidence="3" id="KW-1185">Reference proteome</keyword>
<feature type="compositionally biased region" description="Basic and acidic residues" evidence="1">
    <location>
        <begin position="435"/>
        <end position="446"/>
    </location>
</feature>
<sequence length="518" mass="57832">MASSRSDSSVSCIRPPSSLLIERPLSSPSPQSFKDTLDDQARPPSAAVSSLSHVGTGSPTHCASSDRHPDSCAVSDTSSIEAISIPPGLPGAKRADEPQSATLPIVLRHQFDGPRPVHPSVVYTDYMEFPPPSRDKYNNDPEFVYGRPETSYPIKHVEGLLAYHASQGDQLLNLLALQSKINQENYAQVTRDRENLKKRQAEINSQRMQFGRAAASRALRRAKKKSDIKLQDFIPKLTRAQKREILDLEERLVESCTKVSVGHAVAEGAIAGAFTLAWDHADQVPTEHHVSVLRVAQGMGKLFPTPIIKVDEESELAKLERETEEKKRTARRNLLRPLLDEGATAARNAYQNAFLTQKNRDGLAYLPSPALTKALEKTATSSTSNTTARSSFVPEWFTIFITYNIIKFEAKTLLDKFNEYLNTVWKLEARIENPDERPKWDDDKKWHNPSPSWSTPEPVIPQNPGDFSFDDLFETSWADDEAEEETPETSLEAIEKGVKRAMAAVEGRDVERVRAGYM</sequence>
<dbReference type="EMBL" id="JAADYS010000452">
    <property type="protein sequence ID" value="KAF4469611.1"/>
    <property type="molecule type" value="Genomic_DNA"/>
</dbReference>
<feature type="region of interest" description="Disordered" evidence="1">
    <location>
        <begin position="435"/>
        <end position="465"/>
    </location>
</feature>
<proteinExistence type="predicted"/>
<organism evidence="2 3">
    <name type="scientific">Fusarium albosuccineum</name>
    <dbReference type="NCBI Taxonomy" id="1237068"/>
    <lineage>
        <taxon>Eukaryota</taxon>
        <taxon>Fungi</taxon>
        <taxon>Dikarya</taxon>
        <taxon>Ascomycota</taxon>
        <taxon>Pezizomycotina</taxon>
        <taxon>Sordariomycetes</taxon>
        <taxon>Hypocreomycetidae</taxon>
        <taxon>Hypocreales</taxon>
        <taxon>Nectriaceae</taxon>
        <taxon>Fusarium</taxon>
        <taxon>Fusarium decemcellulare species complex</taxon>
    </lineage>
</organism>
<dbReference type="Proteomes" id="UP000554235">
    <property type="component" value="Unassembled WGS sequence"/>
</dbReference>
<dbReference type="AlphaFoldDB" id="A0A8H4LIX9"/>
<feature type="compositionally biased region" description="Low complexity" evidence="1">
    <location>
        <begin position="1"/>
        <end position="11"/>
    </location>
</feature>
<evidence type="ECO:0000313" key="3">
    <source>
        <dbReference type="Proteomes" id="UP000554235"/>
    </source>
</evidence>
<accession>A0A8H4LIX9</accession>
<feature type="region of interest" description="Disordered" evidence="1">
    <location>
        <begin position="1"/>
        <end position="77"/>
    </location>
</feature>
<dbReference type="OrthoDB" id="5062424at2759"/>
<protein>
    <submittedName>
        <fullName evidence="2">Uncharacterized protein</fullName>
    </submittedName>
</protein>
<feature type="compositionally biased region" description="Polar residues" evidence="1">
    <location>
        <begin position="47"/>
        <end position="63"/>
    </location>
</feature>
<evidence type="ECO:0000256" key="1">
    <source>
        <dbReference type="SAM" id="MobiDB-lite"/>
    </source>
</evidence>